<proteinExistence type="inferred from homology"/>
<evidence type="ECO:0000256" key="4">
    <source>
        <dbReference type="ARBA" id="ARBA00022777"/>
    </source>
</evidence>
<dbReference type="InterPro" id="IPR002173">
    <property type="entry name" value="Carboh/pur_kinase_PfkB_CS"/>
</dbReference>
<keyword evidence="5" id="KW-0067">ATP-binding</keyword>
<dbReference type="InterPro" id="IPR050306">
    <property type="entry name" value="PfkB_Carbo_kinase"/>
</dbReference>
<feature type="domain" description="Carbohydrate kinase PfkB" evidence="7">
    <location>
        <begin position="4"/>
        <end position="309"/>
    </location>
</feature>
<dbReference type="InterPro" id="IPR002139">
    <property type="entry name" value="Ribo/fructo_kinase"/>
</dbReference>
<dbReference type="Proteomes" id="UP000812277">
    <property type="component" value="Unassembled WGS sequence"/>
</dbReference>
<dbReference type="Pfam" id="PF00294">
    <property type="entry name" value="PfkB"/>
    <property type="match status" value="1"/>
</dbReference>
<dbReference type="Gene3D" id="3.40.1190.20">
    <property type="match status" value="1"/>
</dbReference>
<sequence>MKFDIVALGELLIDFTPKTVPGEDETYFQKNAGGAPANVLAALARQGKRTAFIGKVGADSFGSFLASVLEDSGVSTSGLVYSDTASTTLAFVELNSDGDRSFTFYRKPGADMMLEQSEVNLDIIANAAIFHFGSLSMTHEPARSATFAALAHAKEQGKLISYDPNLRLPLWPDEATACTQILAAMPYADVVKVSEEELLFLTGSQDLATGAKQLKERFGLSLLCVTLGEKGCYYQAGAYTGHVPAFSVQAIDTTGAGDAFMGGLLSRLLDYGARPSGLSDQELQDIIRHGTASGSLATTKRGGIPAMPSKAEVAALLVNSGQSDGST</sequence>
<dbReference type="SUPFAM" id="SSF53613">
    <property type="entry name" value="Ribokinase-like"/>
    <property type="match status" value="1"/>
</dbReference>
<dbReference type="CDD" id="cd01167">
    <property type="entry name" value="bac_FRK"/>
    <property type="match status" value="1"/>
</dbReference>
<organism evidence="8 9">
    <name type="scientific">Paenibacillus oenotherae</name>
    <dbReference type="NCBI Taxonomy" id="1435645"/>
    <lineage>
        <taxon>Bacteria</taxon>
        <taxon>Bacillati</taxon>
        <taxon>Bacillota</taxon>
        <taxon>Bacilli</taxon>
        <taxon>Bacillales</taxon>
        <taxon>Paenibacillaceae</taxon>
        <taxon>Paenibacillus</taxon>
    </lineage>
</organism>
<evidence type="ECO:0000256" key="1">
    <source>
        <dbReference type="ARBA" id="ARBA00010688"/>
    </source>
</evidence>
<keyword evidence="4 6" id="KW-0418">Kinase</keyword>
<evidence type="ECO:0000256" key="3">
    <source>
        <dbReference type="ARBA" id="ARBA00022741"/>
    </source>
</evidence>
<dbReference type="PANTHER" id="PTHR43085:SF1">
    <property type="entry name" value="PSEUDOURIDINE KINASE-RELATED"/>
    <property type="match status" value="1"/>
</dbReference>
<dbReference type="PROSITE" id="PS00584">
    <property type="entry name" value="PFKB_KINASES_2"/>
    <property type="match status" value="1"/>
</dbReference>
<dbReference type="PRINTS" id="PR00990">
    <property type="entry name" value="RIBOKINASE"/>
</dbReference>
<dbReference type="EMBL" id="JAHZIJ010000012">
    <property type="protein sequence ID" value="MBW7476341.1"/>
    <property type="molecule type" value="Genomic_DNA"/>
</dbReference>
<reference evidence="8 9" key="1">
    <citation type="submission" date="2021-07" db="EMBL/GenBank/DDBJ databases">
        <title>Paenibacillus radiodurans sp. nov., isolated from the southeastern edge of Tengger Desert.</title>
        <authorList>
            <person name="Zhang G."/>
        </authorList>
    </citation>
    <scope>NUCLEOTIDE SEQUENCE [LARGE SCALE GENOMIC DNA]</scope>
    <source>
        <strain evidence="8 9">DT7-4</strain>
    </source>
</reference>
<keyword evidence="2 6" id="KW-0808">Transferase</keyword>
<evidence type="ECO:0000259" key="7">
    <source>
        <dbReference type="Pfam" id="PF00294"/>
    </source>
</evidence>
<comment type="similarity">
    <text evidence="1 6">Belongs to the carbohydrate kinase PfkB family.</text>
</comment>
<evidence type="ECO:0000256" key="2">
    <source>
        <dbReference type="ARBA" id="ARBA00022679"/>
    </source>
</evidence>
<evidence type="ECO:0000313" key="8">
    <source>
        <dbReference type="EMBL" id="MBW7476341.1"/>
    </source>
</evidence>
<protein>
    <submittedName>
        <fullName evidence="8">Carbohydrate kinase</fullName>
    </submittedName>
</protein>
<dbReference type="GO" id="GO:0016301">
    <property type="term" value="F:kinase activity"/>
    <property type="evidence" value="ECO:0007669"/>
    <property type="project" value="UniProtKB-KW"/>
</dbReference>
<evidence type="ECO:0000256" key="6">
    <source>
        <dbReference type="RuleBase" id="RU003704"/>
    </source>
</evidence>
<keyword evidence="9" id="KW-1185">Reference proteome</keyword>
<dbReference type="InterPro" id="IPR011611">
    <property type="entry name" value="PfkB_dom"/>
</dbReference>
<dbReference type="InterPro" id="IPR029056">
    <property type="entry name" value="Ribokinase-like"/>
</dbReference>
<name>A0ABS7D8Z2_9BACL</name>
<evidence type="ECO:0000313" key="9">
    <source>
        <dbReference type="Proteomes" id="UP000812277"/>
    </source>
</evidence>
<dbReference type="PANTHER" id="PTHR43085">
    <property type="entry name" value="HEXOKINASE FAMILY MEMBER"/>
    <property type="match status" value="1"/>
</dbReference>
<keyword evidence="3" id="KW-0547">Nucleotide-binding</keyword>
<evidence type="ECO:0000256" key="5">
    <source>
        <dbReference type="ARBA" id="ARBA00022840"/>
    </source>
</evidence>
<gene>
    <name evidence="8" type="ORF">K0T92_16530</name>
</gene>
<dbReference type="RefSeq" id="WP_219873579.1">
    <property type="nucleotide sequence ID" value="NZ_JAHZIJ010000012.1"/>
</dbReference>
<accession>A0ABS7D8Z2</accession>
<comment type="caution">
    <text evidence="8">The sequence shown here is derived from an EMBL/GenBank/DDBJ whole genome shotgun (WGS) entry which is preliminary data.</text>
</comment>